<keyword evidence="2" id="KW-1185">Reference proteome</keyword>
<reference evidence="1 2" key="1">
    <citation type="journal article" date="2022" name="Nat. Plants">
        <title>Genomes of leafy and leafless Platanthera orchids illuminate the evolution of mycoheterotrophy.</title>
        <authorList>
            <person name="Li M.H."/>
            <person name="Liu K.W."/>
            <person name="Li Z."/>
            <person name="Lu H.C."/>
            <person name="Ye Q.L."/>
            <person name="Zhang D."/>
            <person name="Wang J.Y."/>
            <person name="Li Y.F."/>
            <person name="Zhong Z.M."/>
            <person name="Liu X."/>
            <person name="Yu X."/>
            <person name="Liu D.K."/>
            <person name="Tu X.D."/>
            <person name="Liu B."/>
            <person name="Hao Y."/>
            <person name="Liao X.Y."/>
            <person name="Jiang Y.T."/>
            <person name="Sun W.H."/>
            <person name="Chen J."/>
            <person name="Chen Y.Q."/>
            <person name="Ai Y."/>
            <person name="Zhai J.W."/>
            <person name="Wu S.S."/>
            <person name="Zhou Z."/>
            <person name="Hsiao Y.Y."/>
            <person name="Wu W.L."/>
            <person name="Chen Y.Y."/>
            <person name="Lin Y.F."/>
            <person name="Hsu J.L."/>
            <person name="Li C.Y."/>
            <person name="Wang Z.W."/>
            <person name="Zhao X."/>
            <person name="Zhong W.Y."/>
            <person name="Ma X.K."/>
            <person name="Ma L."/>
            <person name="Huang J."/>
            <person name="Chen G.Z."/>
            <person name="Huang M.Z."/>
            <person name="Huang L."/>
            <person name="Peng D.H."/>
            <person name="Luo Y.B."/>
            <person name="Zou S.Q."/>
            <person name="Chen S.P."/>
            <person name="Lan S."/>
            <person name="Tsai W.C."/>
            <person name="Van de Peer Y."/>
            <person name="Liu Z.J."/>
        </authorList>
    </citation>
    <scope>NUCLEOTIDE SEQUENCE [LARGE SCALE GENOMIC DNA]</scope>
    <source>
        <strain evidence="1">Lor288</strain>
    </source>
</reference>
<evidence type="ECO:0000313" key="1">
    <source>
        <dbReference type="EMBL" id="KAK8955533.1"/>
    </source>
</evidence>
<accession>A0ABR2LZ78</accession>
<gene>
    <name evidence="1" type="ORF">KSP40_PGU010464</name>
</gene>
<comment type="caution">
    <text evidence="1">The sequence shown here is derived from an EMBL/GenBank/DDBJ whole genome shotgun (WGS) entry which is preliminary data.</text>
</comment>
<name>A0ABR2LZ78_9ASPA</name>
<evidence type="ECO:0008006" key="3">
    <source>
        <dbReference type="Google" id="ProtNLM"/>
    </source>
</evidence>
<evidence type="ECO:0000313" key="2">
    <source>
        <dbReference type="Proteomes" id="UP001412067"/>
    </source>
</evidence>
<dbReference type="Proteomes" id="UP001412067">
    <property type="component" value="Unassembled WGS sequence"/>
</dbReference>
<protein>
    <recommendedName>
        <fullName evidence="3">RNase H type-1 domain-containing protein</fullName>
    </recommendedName>
</protein>
<sequence length="91" mass="10201">MEFEAVSAIRRVEQPALLEARGIMIAGDAKNVMEFCNKHASRTARSLVSPAMDDLTFLSEFSAVWFHYVGCKANRAADFCARLACDDNFFF</sequence>
<proteinExistence type="predicted"/>
<dbReference type="EMBL" id="JBBWWR010000013">
    <property type="protein sequence ID" value="KAK8955533.1"/>
    <property type="molecule type" value="Genomic_DNA"/>
</dbReference>
<organism evidence="1 2">
    <name type="scientific">Platanthera guangdongensis</name>
    <dbReference type="NCBI Taxonomy" id="2320717"/>
    <lineage>
        <taxon>Eukaryota</taxon>
        <taxon>Viridiplantae</taxon>
        <taxon>Streptophyta</taxon>
        <taxon>Embryophyta</taxon>
        <taxon>Tracheophyta</taxon>
        <taxon>Spermatophyta</taxon>
        <taxon>Magnoliopsida</taxon>
        <taxon>Liliopsida</taxon>
        <taxon>Asparagales</taxon>
        <taxon>Orchidaceae</taxon>
        <taxon>Orchidoideae</taxon>
        <taxon>Orchideae</taxon>
        <taxon>Orchidinae</taxon>
        <taxon>Platanthera</taxon>
    </lineage>
</organism>